<organism evidence="7 8">
    <name type="scientific">Rhizobium paknamense</name>
    <dbReference type="NCBI Taxonomy" id="1206817"/>
    <lineage>
        <taxon>Bacteria</taxon>
        <taxon>Pseudomonadati</taxon>
        <taxon>Pseudomonadota</taxon>
        <taxon>Alphaproteobacteria</taxon>
        <taxon>Hyphomicrobiales</taxon>
        <taxon>Rhizobiaceae</taxon>
        <taxon>Rhizobium/Agrobacterium group</taxon>
        <taxon>Rhizobium</taxon>
    </lineage>
</organism>
<dbReference type="SUPFAM" id="SSF109635">
    <property type="entry name" value="DnaK suppressor protein DksA, alpha-hairpin domain"/>
    <property type="match status" value="1"/>
</dbReference>
<evidence type="ECO:0000256" key="3">
    <source>
        <dbReference type="ARBA" id="ARBA00022833"/>
    </source>
</evidence>
<keyword evidence="2" id="KW-0863">Zinc-finger</keyword>
<proteinExistence type="predicted"/>
<evidence type="ECO:0000259" key="5">
    <source>
        <dbReference type="Pfam" id="PF01258"/>
    </source>
</evidence>
<protein>
    <submittedName>
        <fullName evidence="7">RNA polymerase-binding transcription factor DksA</fullName>
    </submittedName>
</protein>
<keyword evidence="1" id="KW-0479">Metal-binding</keyword>
<dbReference type="Pfam" id="PF01258">
    <property type="entry name" value="zf-dskA_traR"/>
    <property type="match status" value="1"/>
</dbReference>
<feature type="domain" description="Zinc finger DksA/TraR C4-type" evidence="5">
    <location>
        <begin position="73"/>
        <end position="99"/>
    </location>
</feature>
<feature type="domain" description="DnaK suppressor protein-like N-terminal" evidence="6">
    <location>
        <begin position="6"/>
        <end position="70"/>
    </location>
</feature>
<evidence type="ECO:0000259" key="6">
    <source>
        <dbReference type="Pfam" id="PF21173"/>
    </source>
</evidence>
<dbReference type="Gene3D" id="1.20.120.910">
    <property type="entry name" value="DksA, coiled-coil domain"/>
    <property type="match status" value="1"/>
</dbReference>
<dbReference type="PROSITE" id="PS51128">
    <property type="entry name" value="ZF_DKSA_2"/>
    <property type="match status" value="1"/>
</dbReference>
<feature type="zinc finger region" description="dksA C4-type" evidence="4">
    <location>
        <begin position="78"/>
        <end position="102"/>
    </location>
</feature>
<evidence type="ECO:0000313" key="8">
    <source>
        <dbReference type="Proteomes" id="UP001235269"/>
    </source>
</evidence>
<keyword evidence="8" id="KW-1185">Reference proteome</keyword>
<dbReference type="EMBL" id="JAUSWH010000001">
    <property type="protein sequence ID" value="MDQ0454347.1"/>
    <property type="molecule type" value="Genomic_DNA"/>
</dbReference>
<evidence type="ECO:0000256" key="4">
    <source>
        <dbReference type="PROSITE-ProRule" id="PRU00510"/>
    </source>
</evidence>
<comment type="caution">
    <text evidence="7">The sequence shown here is derived from an EMBL/GenBank/DDBJ whole genome shotgun (WGS) entry which is preliminary data.</text>
</comment>
<dbReference type="InterPro" id="IPR037187">
    <property type="entry name" value="DnaK_N"/>
</dbReference>
<dbReference type="Pfam" id="PF21173">
    <property type="entry name" value="DksA-like_N"/>
    <property type="match status" value="1"/>
</dbReference>
<dbReference type="SUPFAM" id="SSF57716">
    <property type="entry name" value="Glucocorticoid receptor-like (DNA-binding domain)"/>
    <property type="match status" value="1"/>
</dbReference>
<dbReference type="Proteomes" id="UP001235269">
    <property type="component" value="Unassembled WGS sequence"/>
</dbReference>
<dbReference type="PANTHER" id="PTHR33823:SF4">
    <property type="entry name" value="GENERAL STRESS PROTEIN 16O"/>
    <property type="match status" value="1"/>
</dbReference>
<dbReference type="InterPro" id="IPR048487">
    <property type="entry name" value="DksA-like_N"/>
</dbReference>
<dbReference type="InterPro" id="IPR000962">
    <property type="entry name" value="Znf_DskA_TraR"/>
</dbReference>
<evidence type="ECO:0000256" key="2">
    <source>
        <dbReference type="ARBA" id="ARBA00022771"/>
    </source>
</evidence>
<keyword evidence="3" id="KW-0862">Zinc</keyword>
<dbReference type="PANTHER" id="PTHR33823">
    <property type="entry name" value="RNA POLYMERASE-BINDING TRANSCRIPTION FACTOR DKSA-RELATED"/>
    <property type="match status" value="1"/>
</dbReference>
<name>A0ABU0I809_9HYPH</name>
<evidence type="ECO:0000313" key="7">
    <source>
        <dbReference type="EMBL" id="MDQ0454347.1"/>
    </source>
</evidence>
<sequence>MDTTGYKQALLTRKAELDRRLGRIAADLTTARSPDSEERAVEAENDEVLEGLGQAGEAELKAIDAALERIAHGTYGFCTACEEPISPERLTLLPATPFCQLCAPGGMKER</sequence>
<evidence type="ECO:0000256" key="1">
    <source>
        <dbReference type="ARBA" id="ARBA00022723"/>
    </source>
</evidence>
<dbReference type="RefSeq" id="WP_307156525.1">
    <property type="nucleotide sequence ID" value="NZ_JAUSWH010000001.1"/>
</dbReference>
<accession>A0ABU0I809</accession>
<reference evidence="7 8" key="1">
    <citation type="submission" date="2023-07" db="EMBL/GenBank/DDBJ databases">
        <title>Genomic Encyclopedia of Type Strains, Phase IV (KMG-IV): sequencing the most valuable type-strain genomes for metagenomic binning, comparative biology and taxonomic classification.</title>
        <authorList>
            <person name="Goeker M."/>
        </authorList>
    </citation>
    <scope>NUCLEOTIDE SEQUENCE [LARGE SCALE GENOMIC DNA]</scope>
    <source>
        <strain evidence="7 8">DSM 100301</strain>
    </source>
</reference>
<gene>
    <name evidence="7" type="ORF">QO005_000662</name>
</gene>